<organism evidence="2 3">
    <name type="scientific">Cohnella faecalis</name>
    <dbReference type="NCBI Taxonomy" id="2315694"/>
    <lineage>
        <taxon>Bacteria</taxon>
        <taxon>Bacillati</taxon>
        <taxon>Bacillota</taxon>
        <taxon>Bacilli</taxon>
        <taxon>Bacillales</taxon>
        <taxon>Paenibacillaceae</taxon>
        <taxon>Cohnella</taxon>
    </lineage>
</organism>
<dbReference type="Proteomes" id="UP000266340">
    <property type="component" value="Unassembled WGS sequence"/>
</dbReference>
<reference evidence="2 3" key="1">
    <citation type="submission" date="2018-09" db="EMBL/GenBank/DDBJ databases">
        <title>Cohnella cavernae sp. nov., isolated from a karst cave.</title>
        <authorList>
            <person name="Zhu H."/>
        </authorList>
    </citation>
    <scope>NUCLEOTIDE SEQUENCE [LARGE SCALE GENOMIC DNA]</scope>
    <source>
        <strain evidence="2 3">K2E09-144</strain>
    </source>
</reference>
<keyword evidence="1" id="KW-0472">Membrane</keyword>
<dbReference type="Gene3D" id="1.20.1640.10">
    <property type="entry name" value="Multidrug efflux transporter AcrB transmembrane domain"/>
    <property type="match status" value="1"/>
</dbReference>
<sequence length="167" mass="18285">MLKNSKSKNTSFQALYFVPGMELRFKWLPILIAFLLLLGSVGTYFSLPKGAIDNSSASSLSITLDYKPDTPVDEVRENGLKLEKFLMEQEGQDYVDMQMGNSADGATYGNVNSPTLVSYTVQMKDGADADKIIDAVKGQRANYPGADLNAGPARFSAEAHLRKYSLT</sequence>
<gene>
    <name evidence="2" type="ORF">D3H35_00145</name>
</gene>
<evidence type="ECO:0000256" key="1">
    <source>
        <dbReference type="SAM" id="Phobius"/>
    </source>
</evidence>
<feature type="transmembrane region" description="Helical" evidence="1">
    <location>
        <begin position="27"/>
        <end position="47"/>
    </location>
</feature>
<keyword evidence="1" id="KW-1133">Transmembrane helix</keyword>
<keyword evidence="1" id="KW-0812">Transmembrane</keyword>
<dbReference type="EMBL" id="QXJM01000002">
    <property type="protein sequence ID" value="RIE05473.1"/>
    <property type="molecule type" value="Genomic_DNA"/>
</dbReference>
<keyword evidence="3" id="KW-1185">Reference proteome</keyword>
<dbReference type="Gene3D" id="3.30.70.1430">
    <property type="entry name" value="Multidrug efflux transporter AcrB pore domain"/>
    <property type="match status" value="1"/>
</dbReference>
<protein>
    <recommendedName>
        <fullName evidence="4">Membrane transport protein MMPL domain-containing protein</fullName>
    </recommendedName>
</protein>
<evidence type="ECO:0008006" key="4">
    <source>
        <dbReference type="Google" id="ProtNLM"/>
    </source>
</evidence>
<proteinExistence type="predicted"/>
<accession>A0A398CSE5</accession>
<evidence type="ECO:0000313" key="2">
    <source>
        <dbReference type="EMBL" id="RIE05473.1"/>
    </source>
</evidence>
<name>A0A398CSE5_9BACL</name>
<comment type="caution">
    <text evidence="2">The sequence shown here is derived from an EMBL/GenBank/DDBJ whole genome shotgun (WGS) entry which is preliminary data.</text>
</comment>
<dbReference type="AlphaFoldDB" id="A0A398CSE5"/>
<evidence type="ECO:0000313" key="3">
    <source>
        <dbReference type="Proteomes" id="UP000266340"/>
    </source>
</evidence>